<dbReference type="Proteomes" id="UP000885271">
    <property type="component" value="Unassembled WGS sequence"/>
</dbReference>
<reference evidence="1" key="1">
    <citation type="submission" date="2018-08" db="EMBL/GenBank/DDBJ databases">
        <authorList>
            <person name="Ashton P.M."/>
            <person name="Dallman T."/>
            <person name="Nair S."/>
            <person name="De Pinna E."/>
            <person name="Peters T."/>
            <person name="Grant K."/>
        </authorList>
    </citation>
    <scope>NUCLEOTIDE SEQUENCE [LARGE SCALE GENOMIC DNA]</scope>
    <source>
        <strain evidence="1">38306</strain>
    </source>
</reference>
<name>A0A657EY19_SALEN</name>
<organism evidence="1">
    <name type="scientific">Salmonella enteritidis</name>
    <dbReference type="NCBI Taxonomy" id="149539"/>
    <lineage>
        <taxon>Bacteria</taxon>
        <taxon>Pseudomonadati</taxon>
        <taxon>Pseudomonadota</taxon>
        <taxon>Gammaproteobacteria</taxon>
        <taxon>Enterobacterales</taxon>
        <taxon>Enterobacteriaceae</taxon>
        <taxon>Salmonella</taxon>
    </lineage>
</organism>
<accession>A0A657EY19</accession>
<sequence>MSAFIFRTTFKATGDQQKDAITQIEVMQEQAVKAFVSWMTNQEGTEFLSTLQEITTELDALIDAVESHSPVFRKKATELEALLAHYKTLL</sequence>
<comment type="caution">
    <text evidence="1">The sequence shown here is derived from an EMBL/GenBank/DDBJ whole genome shotgun (WGS) entry which is preliminary data.</text>
</comment>
<dbReference type="AlphaFoldDB" id="A0A657EY19"/>
<evidence type="ECO:0000313" key="1">
    <source>
        <dbReference type="EMBL" id="MIQ23436.1"/>
    </source>
</evidence>
<dbReference type="EMBL" id="RSQT01000053">
    <property type="protein sequence ID" value="MIQ23436.1"/>
    <property type="molecule type" value="Genomic_DNA"/>
</dbReference>
<gene>
    <name evidence="1" type="ORF">ZQ07_23240</name>
</gene>
<protein>
    <submittedName>
        <fullName evidence="1">Uncharacterized protein</fullName>
    </submittedName>
</protein>
<proteinExistence type="predicted"/>